<evidence type="ECO:0000313" key="2">
    <source>
        <dbReference type="Proteomes" id="UP000559256"/>
    </source>
</evidence>
<comment type="caution">
    <text evidence="1">The sequence shown here is derived from an EMBL/GenBank/DDBJ whole genome shotgun (WGS) entry which is preliminary data.</text>
</comment>
<dbReference type="InterPro" id="IPR032675">
    <property type="entry name" value="LRR_dom_sf"/>
</dbReference>
<accession>A0A8H5GKQ2</accession>
<evidence type="ECO:0000313" key="1">
    <source>
        <dbReference type="EMBL" id="KAF5366717.1"/>
    </source>
</evidence>
<dbReference type="EMBL" id="JAACJM010000021">
    <property type="protein sequence ID" value="KAF5366717.1"/>
    <property type="molecule type" value="Genomic_DNA"/>
</dbReference>
<gene>
    <name evidence="1" type="ORF">D9758_006460</name>
</gene>
<organism evidence="1 2">
    <name type="scientific">Tetrapyrgos nigripes</name>
    <dbReference type="NCBI Taxonomy" id="182062"/>
    <lineage>
        <taxon>Eukaryota</taxon>
        <taxon>Fungi</taxon>
        <taxon>Dikarya</taxon>
        <taxon>Basidiomycota</taxon>
        <taxon>Agaricomycotina</taxon>
        <taxon>Agaricomycetes</taxon>
        <taxon>Agaricomycetidae</taxon>
        <taxon>Agaricales</taxon>
        <taxon>Marasmiineae</taxon>
        <taxon>Marasmiaceae</taxon>
        <taxon>Tetrapyrgos</taxon>
    </lineage>
</organism>
<keyword evidence="2" id="KW-1185">Reference proteome</keyword>
<protein>
    <submittedName>
        <fullName evidence="1">Uncharacterized protein</fullName>
    </submittedName>
</protein>
<dbReference type="Gene3D" id="3.80.10.10">
    <property type="entry name" value="Ribonuclease Inhibitor"/>
    <property type="match status" value="1"/>
</dbReference>
<sequence length="537" mass="60022">MVLVPPEILKLIFNNLVETTVESPFFPGGLKNLSKDSIKNLLSCALSSGALFDPAIRVLWHTMELPTILRLLPDFTIMNGTHNLTGDVDYDDHTLKRFDIYSSKVRHLALYGPASKQILIHNFVYTRLALARPRPLPFLTHLYCYGSPFSDKTIFAISPSLRYASFFQCHFSEILLYLSVAKKESELQLLDLSYCLGNEPTLPSISKSISQLIHLRSLHLIFRNLPGCVSLDLRPLGRLALLESLRLEIHVPNTKIESSIIQDFSDGVPRSLKQLTLYLDDPSASLASTVPQFYQHSPVVTYSIIGFLKSEQFATVFAAIPSQWQGTLTKLLVSACGPMEIDPPRSLRSSLIEPLYSLCVLQDVEIREFGSALFANDDDISKICHAWPDLVNLLLDVSSDSETVGRLPTVASFKPIIATLCPQMESLEIPLDVVRLPAVDEIHSRSEAATSSSGTSHDLHLLHLNIDRADFDQCSSGSGPTNLAYHLDMAFPFLRLVEVNHGVGKGRIRLGWKAWKAVIDIMVLCQDVRRRYQEELK</sequence>
<dbReference type="OrthoDB" id="2631350at2759"/>
<dbReference type="Proteomes" id="UP000559256">
    <property type="component" value="Unassembled WGS sequence"/>
</dbReference>
<proteinExistence type="predicted"/>
<reference evidence="1 2" key="1">
    <citation type="journal article" date="2020" name="ISME J.">
        <title>Uncovering the hidden diversity of litter-decomposition mechanisms in mushroom-forming fungi.</title>
        <authorList>
            <person name="Floudas D."/>
            <person name="Bentzer J."/>
            <person name="Ahren D."/>
            <person name="Johansson T."/>
            <person name="Persson P."/>
            <person name="Tunlid A."/>
        </authorList>
    </citation>
    <scope>NUCLEOTIDE SEQUENCE [LARGE SCALE GENOMIC DNA]</scope>
    <source>
        <strain evidence="1 2">CBS 291.85</strain>
    </source>
</reference>
<name>A0A8H5GKQ2_9AGAR</name>
<dbReference type="SUPFAM" id="SSF52047">
    <property type="entry name" value="RNI-like"/>
    <property type="match status" value="1"/>
</dbReference>
<dbReference type="AlphaFoldDB" id="A0A8H5GKQ2"/>